<evidence type="ECO:0000313" key="1">
    <source>
        <dbReference type="EMBL" id="CAG8739214.1"/>
    </source>
</evidence>
<name>A0A9N9IK87_9GLOM</name>
<gene>
    <name evidence="1" type="ORF">FCALED_LOCUS15514</name>
</gene>
<dbReference type="OrthoDB" id="2433090at2759"/>
<comment type="caution">
    <text evidence="1">The sequence shown here is derived from an EMBL/GenBank/DDBJ whole genome shotgun (WGS) entry which is preliminary data.</text>
</comment>
<sequence length="94" mass="10763">MELTSSENRSKLKYPEYAYWIEKQSQLSYINKHNSHTTLGDELRNLKQIFTSSHSAYNEIDKLLKGLQGPSVNEESRVSVAYCGLPSHLNVSKM</sequence>
<evidence type="ECO:0000313" key="2">
    <source>
        <dbReference type="Proteomes" id="UP000789570"/>
    </source>
</evidence>
<proteinExistence type="predicted"/>
<keyword evidence="2" id="KW-1185">Reference proteome</keyword>
<dbReference type="EMBL" id="CAJVPQ010014344">
    <property type="protein sequence ID" value="CAG8739214.1"/>
    <property type="molecule type" value="Genomic_DNA"/>
</dbReference>
<dbReference type="AlphaFoldDB" id="A0A9N9IK87"/>
<accession>A0A9N9IK87</accession>
<feature type="non-terminal residue" evidence="1">
    <location>
        <position position="94"/>
    </location>
</feature>
<reference evidence="1" key="1">
    <citation type="submission" date="2021-06" db="EMBL/GenBank/DDBJ databases">
        <authorList>
            <person name="Kallberg Y."/>
            <person name="Tangrot J."/>
            <person name="Rosling A."/>
        </authorList>
    </citation>
    <scope>NUCLEOTIDE SEQUENCE</scope>
    <source>
        <strain evidence="1">UK204</strain>
    </source>
</reference>
<organism evidence="1 2">
    <name type="scientific">Funneliformis caledonium</name>
    <dbReference type="NCBI Taxonomy" id="1117310"/>
    <lineage>
        <taxon>Eukaryota</taxon>
        <taxon>Fungi</taxon>
        <taxon>Fungi incertae sedis</taxon>
        <taxon>Mucoromycota</taxon>
        <taxon>Glomeromycotina</taxon>
        <taxon>Glomeromycetes</taxon>
        <taxon>Glomerales</taxon>
        <taxon>Glomeraceae</taxon>
        <taxon>Funneliformis</taxon>
    </lineage>
</organism>
<protein>
    <submittedName>
        <fullName evidence="1">7896_t:CDS:1</fullName>
    </submittedName>
</protein>
<dbReference type="Proteomes" id="UP000789570">
    <property type="component" value="Unassembled WGS sequence"/>
</dbReference>